<feature type="domain" description="Cupin type-2" evidence="2">
    <location>
        <begin position="51"/>
        <end position="115"/>
    </location>
</feature>
<evidence type="ECO:0000256" key="1">
    <source>
        <dbReference type="SAM" id="SignalP"/>
    </source>
</evidence>
<dbReference type="InterPro" id="IPR013096">
    <property type="entry name" value="Cupin_2"/>
</dbReference>
<proteinExistence type="predicted"/>
<dbReference type="Proteomes" id="UP000292307">
    <property type="component" value="Chromosome"/>
</dbReference>
<dbReference type="AlphaFoldDB" id="A0A411WSL2"/>
<reference evidence="4 5" key="2">
    <citation type="submission" date="2019-02" db="EMBL/GenBank/DDBJ databases">
        <title>Draft Genome Sequences of Six Type Strains of the Genus Massilia.</title>
        <authorList>
            <person name="Miess H."/>
            <person name="Frediansyhah A."/>
            <person name="Gross H."/>
        </authorList>
    </citation>
    <scope>NUCLEOTIDE SEQUENCE [LARGE SCALE GENOMIC DNA]</scope>
    <source>
        <strain evidence="4 5">DSM 17472</strain>
    </source>
</reference>
<dbReference type="RefSeq" id="WP_131143791.1">
    <property type="nucleotide sequence ID" value="NZ_BMWV01000006.1"/>
</dbReference>
<evidence type="ECO:0000313" key="3">
    <source>
        <dbReference type="EMBL" id="GGY46409.1"/>
    </source>
</evidence>
<keyword evidence="1" id="KW-0732">Signal</keyword>
<feature type="signal peptide" evidence="1">
    <location>
        <begin position="1"/>
        <end position="25"/>
    </location>
</feature>
<dbReference type="OrthoDB" id="9793521at2"/>
<evidence type="ECO:0000259" key="2">
    <source>
        <dbReference type="Pfam" id="PF07883"/>
    </source>
</evidence>
<reference evidence="3" key="1">
    <citation type="journal article" date="2014" name="Int. J. Syst. Evol. Microbiol.">
        <title>Complete genome sequence of Corynebacterium casei LMG S-19264T (=DSM 44701T), isolated from a smear-ripened cheese.</title>
        <authorList>
            <consortium name="US DOE Joint Genome Institute (JGI-PGF)"/>
            <person name="Walter F."/>
            <person name="Albersmeier A."/>
            <person name="Kalinowski J."/>
            <person name="Ruckert C."/>
        </authorList>
    </citation>
    <scope>NUCLEOTIDE SEQUENCE</scope>
    <source>
        <strain evidence="3">KCTC 12343</strain>
    </source>
</reference>
<dbReference type="SUPFAM" id="SSF51182">
    <property type="entry name" value="RmlC-like cupins"/>
    <property type="match status" value="1"/>
</dbReference>
<accession>A0A411WSL2</accession>
<dbReference type="CDD" id="cd02235">
    <property type="entry name" value="cupin_BLL4011-like"/>
    <property type="match status" value="1"/>
</dbReference>
<dbReference type="EMBL" id="BMWV01000006">
    <property type="protein sequence ID" value="GGY46409.1"/>
    <property type="molecule type" value="Genomic_DNA"/>
</dbReference>
<reference evidence="3" key="3">
    <citation type="submission" date="2022-12" db="EMBL/GenBank/DDBJ databases">
        <authorList>
            <person name="Sun Q."/>
            <person name="Kim S."/>
        </authorList>
    </citation>
    <scope>NUCLEOTIDE SEQUENCE</scope>
    <source>
        <strain evidence="3">KCTC 12343</strain>
    </source>
</reference>
<evidence type="ECO:0000313" key="6">
    <source>
        <dbReference type="Proteomes" id="UP000628442"/>
    </source>
</evidence>
<dbReference type="EMBL" id="CP036401">
    <property type="protein sequence ID" value="QBH99637.1"/>
    <property type="molecule type" value="Genomic_DNA"/>
</dbReference>
<feature type="chain" id="PRO_5044601510" evidence="1">
    <location>
        <begin position="26"/>
        <end position="133"/>
    </location>
</feature>
<sequence>MKTIHSLISSLVLVAAASMAITAHAQVAGLGRVDLLKEDIVVPGKELVQVRVDFAPGVKAPRHSHPGEEIAYVLEGTLEYQIDGQPPVTLKAGQTLFIPAGAVHSAHNVGSGESKELATYIVEKSKPLVTLAK</sequence>
<dbReference type="InterPro" id="IPR014710">
    <property type="entry name" value="RmlC-like_jellyroll"/>
</dbReference>
<dbReference type="PANTHER" id="PTHR38599">
    <property type="entry name" value="CUPIN DOMAIN PROTEIN (AFU_ORTHOLOGUE AFUA_3G13620)"/>
    <property type="match status" value="1"/>
</dbReference>
<evidence type="ECO:0000313" key="4">
    <source>
        <dbReference type="EMBL" id="QBH99637.1"/>
    </source>
</evidence>
<dbReference type="Gene3D" id="2.60.120.10">
    <property type="entry name" value="Jelly Rolls"/>
    <property type="match status" value="1"/>
</dbReference>
<protein>
    <submittedName>
        <fullName evidence="3">Cupin 2 domain-containing protein</fullName>
    </submittedName>
    <submittedName>
        <fullName evidence="4">Cupin domain-containing protein</fullName>
    </submittedName>
</protein>
<dbReference type="Pfam" id="PF07883">
    <property type="entry name" value="Cupin_2"/>
    <property type="match status" value="1"/>
</dbReference>
<dbReference type="Proteomes" id="UP000628442">
    <property type="component" value="Unassembled WGS sequence"/>
</dbReference>
<dbReference type="InterPro" id="IPR011051">
    <property type="entry name" value="RmlC_Cupin_sf"/>
</dbReference>
<keyword evidence="5" id="KW-1185">Reference proteome</keyword>
<name>A0A411WSL2_9BURK</name>
<dbReference type="PANTHER" id="PTHR38599:SF1">
    <property type="entry name" value="CUPIN DOMAIN PROTEIN (AFU_ORTHOLOGUE AFUA_3G13620)"/>
    <property type="match status" value="1"/>
</dbReference>
<gene>
    <name evidence="4" type="ORF">EYF70_01330</name>
    <name evidence="3" type="ORF">GCM10007387_30680</name>
</gene>
<evidence type="ECO:0000313" key="5">
    <source>
        <dbReference type="Proteomes" id="UP000292307"/>
    </source>
</evidence>
<organism evidence="3 6">
    <name type="scientific">Pseudoduganella albidiflava</name>
    <dbReference type="NCBI Taxonomy" id="321983"/>
    <lineage>
        <taxon>Bacteria</taxon>
        <taxon>Pseudomonadati</taxon>
        <taxon>Pseudomonadota</taxon>
        <taxon>Betaproteobacteria</taxon>
        <taxon>Burkholderiales</taxon>
        <taxon>Oxalobacteraceae</taxon>
        <taxon>Telluria group</taxon>
        <taxon>Pseudoduganella</taxon>
    </lineage>
</organism>